<dbReference type="OrthoDB" id="44820at2759"/>
<proteinExistence type="predicted"/>
<protein>
    <submittedName>
        <fullName evidence="2">Uncharacterized protein</fullName>
    </submittedName>
</protein>
<feature type="region of interest" description="Disordered" evidence="1">
    <location>
        <begin position="151"/>
        <end position="173"/>
    </location>
</feature>
<evidence type="ECO:0000256" key="1">
    <source>
        <dbReference type="SAM" id="MobiDB-lite"/>
    </source>
</evidence>
<dbReference type="EMBL" id="JAFDVH010000021">
    <property type="protein sequence ID" value="KAG7457523.1"/>
    <property type="molecule type" value="Genomic_DNA"/>
</dbReference>
<evidence type="ECO:0000313" key="3">
    <source>
        <dbReference type="Proteomes" id="UP001046870"/>
    </source>
</evidence>
<name>A0A9D3PCY2_MEGAT</name>
<dbReference type="Pfam" id="PF10184">
    <property type="entry name" value="DUF2358"/>
    <property type="match status" value="1"/>
</dbReference>
<gene>
    <name evidence="2" type="ORF">MATL_G00228140</name>
</gene>
<dbReference type="AlphaFoldDB" id="A0A9D3PCY2"/>
<sequence length="437" mass="49841">MAVYRGRIAFWVRCGRSHGCRQPIKQHSWSLTETLDSQLSGPSRPISCISWALTSPNYQRHQAVGQSSFESSLSHHARLTGHPIRTLSLEEWEETVGLCVLLGPGECEGQRTLVEVHLLGQARLGELPVSGSTRPGEFLFPLTTVDGTREDDISIRGGERGGERGRNEEMGKRERESFRSLFQMEHCPAPFMWGSRYYCFHCPARKPLTGCRDKSSLRTGLDVQAAVLSPWPFLSYCGHTGMEGGEGREKEREREREEKLAVMYERLRMELPLFFVKNHDYTMYSNDIEFINGLLHTKTRGRVLYQLTLSLWKLLCACYFADVRLEVLKLTKHSEDGTVQARWRLKGLPFHLLLLRFYRKDKTHLYRSYDAFSTFYLGPDGLIHCHRVDKVMRATPPVVPRVTSVLAGALVALGLQEHRPALNLLPLLLSSLRTGRQ</sequence>
<dbReference type="PANTHER" id="PTHR31094">
    <property type="entry name" value="RIKEN CDNA 2310061I04 GENE"/>
    <property type="match status" value="1"/>
</dbReference>
<evidence type="ECO:0000313" key="2">
    <source>
        <dbReference type="EMBL" id="KAG7457523.1"/>
    </source>
</evidence>
<reference evidence="2" key="1">
    <citation type="submission" date="2021-01" db="EMBL/GenBank/DDBJ databases">
        <authorList>
            <person name="Zahm M."/>
            <person name="Roques C."/>
            <person name="Cabau C."/>
            <person name="Klopp C."/>
            <person name="Donnadieu C."/>
            <person name="Jouanno E."/>
            <person name="Lampietro C."/>
            <person name="Louis A."/>
            <person name="Herpin A."/>
            <person name="Echchiki A."/>
            <person name="Berthelot C."/>
            <person name="Parey E."/>
            <person name="Roest-Crollius H."/>
            <person name="Braasch I."/>
            <person name="Postlethwait J."/>
            <person name="Bobe J."/>
            <person name="Montfort J."/>
            <person name="Bouchez O."/>
            <person name="Begum T."/>
            <person name="Mejri S."/>
            <person name="Adams A."/>
            <person name="Chen W.-J."/>
            <person name="Guiguen Y."/>
        </authorList>
    </citation>
    <scope>NUCLEOTIDE SEQUENCE</scope>
    <source>
        <strain evidence="2">YG-15Mar2019-1</strain>
        <tissue evidence="2">Brain</tissue>
    </source>
</reference>
<dbReference type="InterPro" id="IPR018790">
    <property type="entry name" value="DUF2358"/>
</dbReference>
<dbReference type="PANTHER" id="PTHR31094:SF2">
    <property type="entry name" value="RIKEN CDNA 2310061I04 GENE"/>
    <property type="match status" value="1"/>
</dbReference>
<accession>A0A9D3PCY2</accession>
<organism evidence="2 3">
    <name type="scientific">Megalops atlanticus</name>
    <name type="common">Tarpon</name>
    <name type="synonym">Clupea gigantea</name>
    <dbReference type="NCBI Taxonomy" id="7932"/>
    <lineage>
        <taxon>Eukaryota</taxon>
        <taxon>Metazoa</taxon>
        <taxon>Chordata</taxon>
        <taxon>Craniata</taxon>
        <taxon>Vertebrata</taxon>
        <taxon>Euteleostomi</taxon>
        <taxon>Actinopterygii</taxon>
        <taxon>Neopterygii</taxon>
        <taxon>Teleostei</taxon>
        <taxon>Elopiformes</taxon>
        <taxon>Megalopidae</taxon>
        <taxon>Megalops</taxon>
    </lineage>
</organism>
<comment type="caution">
    <text evidence="2">The sequence shown here is derived from an EMBL/GenBank/DDBJ whole genome shotgun (WGS) entry which is preliminary data.</text>
</comment>
<keyword evidence="3" id="KW-1185">Reference proteome</keyword>
<dbReference type="Proteomes" id="UP001046870">
    <property type="component" value="Chromosome 21"/>
</dbReference>